<gene>
    <name evidence="3" type="ORF">H2508_02435</name>
</gene>
<dbReference type="Pfam" id="PF00561">
    <property type="entry name" value="Abhydrolase_1"/>
    <property type="match status" value="1"/>
</dbReference>
<dbReference type="InterPro" id="IPR000073">
    <property type="entry name" value="AB_hydrolase_1"/>
</dbReference>
<dbReference type="Gene3D" id="3.40.50.1820">
    <property type="entry name" value="alpha/beta hydrolase"/>
    <property type="match status" value="1"/>
</dbReference>
<evidence type="ECO:0000256" key="1">
    <source>
        <dbReference type="ARBA" id="ARBA00022801"/>
    </source>
</evidence>
<reference evidence="3 4" key="1">
    <citation type="submission" date="2020-07" db="EMBL/GenBank/DDBJ databases">
        <title>Halieaceae bacterium, F7430, whole genome shotgun sequencing project.</title>
        <authorList>
            <person name="Jiang S."/>
            <person name="Liu Z.W."/>
            <person name="Du Z.J."/>
        </authorList>
    </citation>
    <scope>NUCLEOTIDE SEQUENCE [LARGE SCALE GENOMIC DNA]</scope>
    <source>
        <strain evidence="3 4">F7430</strain>
    </source>
</reference>
<proteinExistence type="predicted"/>
<protein>
    <submittedName>
        <fullName evidence="3">Alpha/beta fold hydrolase</fullName>
    </submittedName>
</protein>
<comment type="caution">
    <text evidence="3">The sequence shown here is derived from an EMBL/GenBank/DDBJ whole genome shotgun (WGS) entry which is preliminary data.</text>
</comment>
<dbReference type="Proteomes" id="UP000539350">
    <property type="component" value="Unassembled WGS sequence"/>
</dbReference>
<evidence type="ECO:0000259" key="2">
    <source>
        <dbReference type="Pfam" id="PF00561"/>
    </source>
</evidence>
<dbReference type="PANTHER" id="PTHR46118:SF4">
    <property type="entry name" value="PROTEIN ABHD11"/>
    <property type="match status" value="1"/>
</dbReference>
<dbReference type="AlphaFoldDB" id="A0A7W2YIE5"/>
<name>A0A7W2YIE5_9GAMM</name>
<dbReference type="RefSeq" id="WP_182168804.1">
    <property type="nucleotide sequence ID" value="NZ_JACFXU010000013.1"/>
</dbReference>
<organism evidence="3 4">
    <name type="scientific">Sediminihaliea albiluteola</name>
    <dbReference type="NCBI Taxonomy" id="2758564"/>
    <lineage>
        <taxon>Bacteria</taxon>
        <taxon>Pseudomonadati</taxon>
        <taxon>Pseudomonadota</taxon>
        <taxon>Gammaproteobacteria</taxon>
        <taxon>Cellvibrionales</taxon>
        <taxon>Halieaceae</taxon>
        <taxon>Sediminihaliea</taxon>
    </lineage>
</organism>
<keyword evidence="4" id="KW-1185">Reference proteome</keyword>
<sequence>MSIELYSSSAGSGPNVLLLHGLFGMGSNLGALARALEDSFCVHSLDLPNHGRSEWIEQMSLEHLASAVQGWAERKGMTALSLVGHSLGGKVAMRMALDNPALVTSLVVADIAPVAYPPRHAAVFSALAAVAEAGPRSRREAQDYMAQYIEEPGVRQFLSLSLQRDQQGLYRWRFNREGLERDYGAVRDTLVSMEAYTGPTLFVKGELSDYIKPQYKEAIEALFPRAQLKVIPNTGHWLHAEQPRLFNAVVKRFLTESSAES</sequence>
<evidence type="ECO:0000313" key="4">
    <source>
        <dbReference type="Proteomes" id="UP000539350"/>
    </source>
</evidence>
<keyword evidence="1 3" id="KW-0378">Hydrolase</keyword>
<feature type="domain" description="AB hydrolase-1" evidence="2">
    <location>
        <begin position="14"/>
        <end position="242"/>
    </location>
</feature>
<dbReference type="SUPFAM" id="SSF53474">
    <property type="entry name" value="alpha/beta-Hydrolases"/>
    <property type="match status" value="1"/>
</dbReference>
<dbReference type="GO" id="GO:0016787">
    <property type="term" value="F:hydrolase activity"/>
    <property type="evidence" value="ECO:0007669"/>
    <property type="project" value="UniProtKB-KW"/>
</dbReference>
<dbReference type="InterPro" id="IPR029058">
    <property type="entry name" value="AB_hydrolase_fold"/>
</dbReference>
<dbReference type="PANTHER" id="PTHR46118">
    <property type="entry name" value="PROTEIN ABHD11"/>
    <property type="match status" value="1"/>
</dbReference>
<evidence type="ECO:0000313" key="3">
    <source>
        <dbReference type="EMBL" id="MBA6411967.1"/>
    </source>
</evidence>
<accession>A0A7W2YIE5</accession>
<dbReference type="EMBL" id="JACFXU010000013">
    <property type="protein sequence ID" value="MBA6411967.1"/>
    <property type="molecule type" value="Genomic_DNA"/>
</dbReference>